<keyword evidence="10" id="KW-0406">Ion transport</keyword>
<evidence type="ECO:0000256" key="1">
    <source>
        <dbReference type="ARBA" id="ARBA00004651"/>
    </source>
</evidence>
<feature type="transmembrane region" description="Helical" evidence="17">
    <location>
        <begin position="588"/>
        <end position="609"/>
    </location>
</feature>
<keyword evidence="4" id="KW-0109">Calcium transport</keyword>
<evidence type="ECO:0000256" key="13">
    <source>
        <dbReference type="ARBA" id="ARBA00023303"/>
    </source>
</evidence>
<dbReference type="Proteomes" id="UP000812966">
    <property type="component" value="Unassembled WGS sequence"/>
</dbReference>
<dbReference type="GO" id="GO:0098703">
    <property type="term" value="P:calcium ion import across plasma membrane"/>
    <property type="evidence" value="ECO:0007669"/>
    <property type="project" value="TreeGrafter"/>
</dbReference>
<evidence type="ECO:0000313" key="20">
    <source>
        <dbReference type="Proteomes" id="UP000812966"/>
    </source>
</evidence>
<dbReference type="Gene3D" id="1.10.287.70">
    <property type="match status" value="4"/>
</dbReference>
<feature type="transmembrane region" description="Helical" evidence="17">
    <location>
        <begin position="1224"/>
        <end position="1243"/>
    </location>
</feature>
<feature type="domain" description="Ion transport" evidence="18">
    <location>
        <begin position="551"/>
        <end position="784"/>
    </location>
</feature>
<organism evidence="19 20">
    <name type="scientific">Filobasidium floriforme</name>
    <dbReference type="NCBI Taxonomy" id="5210"/>
    <lineage>
        <taxon>Eukaryota</taxon>
        <taxon>Fungi</taxon>
        <taxon>Dikarya</taxon>
        <taxon>Basidiomycota</taxon>
        <taxon>Agaricomycotina</taxon>
        <taxon>Tremellomycetes</taxon>
        <taxon>Filobasidiales</taxon>
        <taxon>Filobasidiaceae</taxon>
        <taxon>Filobasidium</taxon>
    </lineage>
</organism>
<evidence type="ECO:0000313" key="19">
    <source>
        <dbReference type="EMBL" id="KAG7571537.1"/>
    </source>
</evidence>
<evidence type="ECO:0000256" key="4">
    <source>
        <dbReference type="ARBA" id="ARBA00022568"/>
    </source>
</evidence>
<feature type="transmembrane region" description="Helical" evidence="17">
    <location>
        <begin position="1263"/>
        <end position="1285"/>
    </location>
</feature>
<evidence type="ECO:0000259" key="18">
    <source>
        <dbReference type="Pfam" id="PF00520"/>
    </source>
</evidence>
<evidence type="ECO:0000256" key="11">
    <source>
        <dbReference type="ARBA" id="ARBA00023136"/>
    </source>
</evidence>
<dbReference type="GO" id="GO:0005891">
    <property type="term" value="C:voltage-gated calcium channel complex"/>
    <property type="evidence" value="ECO:0007669"/>
    <property type="project" value="TreeGrafter"/>
</dbReference>
<feature type="transmembrane region" description="Helical" evidence="17">
    <location>
        <begin position="1606"/>
        <end position="1624"/>
    </location>
</feature>
<protein>
    <recommendedName>
        <fullName evidence="15">Calcium-channel protein CCH1</fullName>
    </recommendedName>
</protein>
<feature type="transmembrane region" description="Helical" evidence="17">
    <location>
        <begin position="986"/>
        <end position="1006"/>
    </location>
</feature>
<dbReference type="InterPro" id="IPR005821">
    <property type="entry name" value="Ion_trans_dom"/>
</dbReference>
<accession>A0A8K0JRC2</accession>
<feature type="transmembrane region" description="Helical" evidence="17">
    <location>
        <begin position="406"/>
        <end position="429"/>
    </location>
</feature>
<keyword evidence="12" id="KW-0325">Glycoprotein</keyword>
<feature type="transmembrane region" description="Helical" evidence="17">
    <location>
        <begin position="1575"/>
        <end position="1594"/>
    </location>
</feature>
<feature type="transmembrane region" description="Helical" evidence="17">
    <location>
        <begin position="1305"/>
        <end position="1326"/>
    </location>
</feature>
<feature type="domain" description="Ion transport" evidence="18">
    <location>
        <begin position="1571"/>
        <end position="1789"/>
    </location>
</feature>
<evidence type="ECO:0000256" key="15">
    <source>
        <dbReference type="ARBA" id="ARBA00067459"/>
    </source>
</evidence>
<feature type="domain" description="Ion transport" evidence="18">
    <location>
        <begin position="823"/>
        <end position="1050"/>
    </location>
</feature>
<feature type="region of interest" description="Disordered" evidence="16">
    <location>
        <begin position="1"/>
        <end position="27"/>
    </location>
</feature>
<dbReference type="EMBL" id="JABELV010000006">
    <property type="protein sequence ID" value="KAG7571537.1"/>
    <property type="molecule type" value="Genomic_DNA"/>
</dbReference>
<feature type="domain" description="Ion transport" evidence="18">
    <location>
        <begin position="1233"/>
        <end position="1509"/>
    </location>
</feature>
<evidence type="ECO:0000256" key="17">
    <source>
        <dbReference type="SAM" id="Phobius"/>
    </source>
</evidence>
<evidence type="ECO:0000256" key="3">
    <source>
        <dbReference type="ARBA" id="ARBA00022475"/>
    </source>
</evidence>
<evidence type="ECO:0000256" key="2">
    <source>
        <dbReference type="ARBA" id="ARBA00022448"/>
    </source>
</evidence>
<keyword evidence="3" id="KW-1003">Cell membrane</keyword>
<comment type="similarity">
    <text evidence="14">Belongs to the calcium channel alpha-1 subunit (TC 1.A.1.11) family.</text>
</comment>
<feature type="transmembrane region" description="Helical" evidence="17">
    <location>
        <begin position="948"/>
        <end position="966"/>
    </location>
</feature>
<comment type="subcellular location">
    <subcellularLocation>
        <location evidence="1">Cell membrane</location>
        <topology evidence="1">Multi-pass membrane protein</topology>
    </subcellularLocation>
</comment>
<feature type="transmembrane region" description="Helical" evidence="17">
    <location>
        <begin position="1018"/>
        <end position="1041"/>
    </location>
</feature>
<feature type="transmembrane region" description="Helical" evidence="17">
    <location>
        <begin position="1665"/>
        <end position="1692"/>
    </location>
</feature>
<dbReference type="InterPro" id="IPR027359">
    <property type="entry name" value="Volt_channel_dom_sf"/>
</dbReference>
<evidence type="ECO:0000256" key="12">
    <source>
        <dbReference type="ARBA" id="ARBA00023180"/>
    </source>
</evidence>
<evidence type="ECO:0000256" key="10">
    <source>
        <dbReference type="ARBA" id="ARBA00023065"/>
    </source>
</evidence>
<evidence type="ECO:0000256" key="7">
    <source>
        <dbReference type="ARBA" id="ARBA00022837"/>
    </source>
</evidence>
<keyword evidence="7" id="KW-0106">Calcium</keyword>
<feature type="compositionally biased region" description="Basic and acidic residues" evidence="16">
    <location>
        <begin position="1"/>
        <end position="13"/>
    </location>
</feature>
<feature type="transmembrane region" description="Helical" evidence="17">
    <location>
        <begin position="560"/>
        <end position="576"/>
    </location>
</feature>
<dbReference type="SUPFAM" id="SSF81324">
    <property type="entry name" value="Voltage-gated potassium channels"/>
    <property type="match status" value="4"/>
</dbReference>
<feature type="transmembrane region" description="Helical" evidence="17">
    <location>
        <begin position="1771"/>
        <end position="1793"/>
    </location>
</feature>
<evidence type="ECO:0000256" key="8">
    <source>
        <dbReference type="ARBA" id="ARBA00022882"/>
    </source>
</evidence>
<feature type="transmembrane region" description="Helical" evidence="17">
    <location>
        <begin position="749"/>
        <end position="776"/>
    </location>
</feature>
<feature type="region of interest" description="Disordered" evidence="16">
    <location>
        <begin position="115"/>
        <end position="210"/>
    </location>
</feature>
<keyword evidence="20" id="KW-1185">Reference proteome</keyword>
<evidence type="ECO:0000256" key="16">
    <source>
        <dbReference type="SAM" id="MobiDB-lite"/>
    </source>
</evidence>
<evidence type="ECO:0000256" key="6">
    <source>
        <dbReference type="ARBA" id="ARBA00022692"/>
    </source>
</evidence>
<keyword evidence="8" id="KW-0851">Voltage-gated channel</keyword>
<feature type="compositionally biased region" description="Polar residues" evidence="16">
    <location>
        <begin position="312"/>
        <end position="327"/>
    </location>
</feature>
<feature type="region of interest" description="Disordered" evidence="16">
    <location>
        <begin position="245"/>
        <end position="333"/>
    </location>
</feature>
<dbReference type="PANTHER" id="PTHR45628">
    <property type="entry name" value="VOLTAGE-DEPENDENT CALCIUM CHANNEL TYPE A SUBUNIT ALPHA-1"/>
    <property type="match status" value="1"/>
</dbReference>
<feature type="transmembrane region" description="Helical" evidence="17">
    <location>
        <begin position="1354"/>
        <end position="1379"/>
    </location>
</feature>
<dbReference type="GO" id="GO:0008331">
    <property type="term" value="F:high voltage-gated calcium channel activity"/>
    <property type="evidence" value="ECO:0007669"/>
    <property type="project" value="TreeGrafter"/>
</dbReference>
<keyword evidence="11 17" id="KW-0472">Membrane</keyword>
<feature type="transmembrane region" description="Helical" evidence="17">
    <location>
        <begin position="1482"/>
        <end position="1507"/>
    </location>
</feature>
<evidence type="ECO:0000256" key="9">
    <source>
        <dbReference type="ARBA" id="ARBA00022989"/>
    </source>
</evidence>
<evidence type="ECO:0000256" key="5">
    <source>
        <dbReference type="ARBA" id="ARBA00022673"/>
    </source>
</evidence>
<feature type="compositionally biased region" description="Polar residues" evidence="16">
    <location>
        <begin position="115"/>
        <end position="135"/>
    </location>
</feature>
<keyword evidence="2" id="KW-0813">Transport</keyword>
<comment type="caution">
    <text evidence="19">The sequence shown here is derived from an EMBL/GenBank/DDBJ whole genome shotgun (WGS) entry which is preliminary data.</text>
</comment>
<dbReference type="InterPro" id="IPR050599">
    <property type="entry name" value="VDCC_alpha-1_subunit"/>
</dbReference>
<sequence length="2019" mass="225759">MAHQRDGQREPSKHVRTTSTSTSVECISPGAISRRRVSWSRSRADIPILRPDPTPYSVRNANGYLGPAVSQEIPCRGSLDQQQEELDHRLSDVSLGPNLSFYDIFGHDRTESRVSGLSQPVASSSRVHLMSTENARQPGKGSSGRKGSLDEQNPEIGLTDPSYGDDIPMKKVGRASSSDEEESYERVDELSYASAGKSDRRRTHKPYEKGVNRHDSILRVVDSVVRRSSTLRSAAGLLQRVSRRVAPVRPNESDDESLRPLRFADNLDVDPNSPDRIFEDPSSDSEAAVSGSQSRPLSPDRTPARAGRADSITRTPSAGLSMQMLPSSTPPDVKSELPLKGKSLGVFGPKNKLRVALYQALRRPYTESIVLLLIIFHAAVLISQSAPRIHGPRDTSGYFYTWEDSALLVIFILYTFEALARVIVTGFVFDQQITLTAVPGIIEPRKVSQPKVLLERLLSGRRNAHQPHRAEEYRVRRALSALRPSAVVKQQFRAQQQWRSENIEREQETLRSLGNGRPGPSKPATKAKLFDELPFEAALKRQVGMVVSGRPYLRHSWHRIDLLSIICFWIAFSLAYTGKEATDDRHLFIFRGIATIRTARLLLITQGTATVLHSLKVAGKLLLQVSFFIGFVALLLAIAGVQSFSGSFNRSCQMYDPHSNSIIDLSKQCGGHIDPNTLAPVAWALTSGDNRYEPKGYICPIGQVCRVVNGNPENLGTFDNVFQALLQITIIASANKWSPIMYQQMDSDYYSSGIFVLVALILLNFWLVSLLIAAVVKAFQSIRSANGKSGFGGHSKTSQVKPQASESSERTKWIKWFNRSEPFWLLLIFGSILVQAQKDTTQSRKVITVLDNVERGITIMLDLEIIFRVLAYGRRWSWFFESGRNSSDAFLAAVTTVLIVPYIQDTSVYPWLTIFLLMRWYRIILAIPPLRPLIGNVFRHFAEITNTVLFLLLMTGSASLVGAQMLRGDIDPESTQLPFDTILSSFYAMYQIMLLEDWVTVLGDAITAGRDYKQTVVLSILIIGWALLSSNIILQLLVAVINEAFDLSEQEKIELQKQRVANRKNQPLVLHQTWFERWNPYRLQAPQPRRTLNSDNVNFDTVFEGPTTLREDWSKFVKFTTKLLRIPNTGRVGDPSVSGASRSRQDAGLKRLLRQDPDLSVDIAEESLRVRRKIQAEFMLDHPGYDVSLFIFPQGSRIRTFCQACVPCLYERRLFGRQPGRQRYILQAIVFAAIIVSIAVSAITTPAYRQQYYSENGLVRSSWFMITQGVIGLVFLVEVCLKAVADGWFFTPNGYLRSFWNVFDFLIITSFLAVFIQELIVFAGMGRAARALTALRALRLISSSRHMRDAFRKVLYGSALGLLAASTIMGLYLVPFAIWGRNLFSGRLYSCNDSTASGKADCYSEFISMPIDESLAFLAPRIWTNPNPAGSEWSFDDFRSSLLILFESVSLEGWTDVLASLMNINSGKDLQPRLNNQPLNGLFLVLFILFGSILIGSSFISILIAAYSRNNGTAYLTQAQEDYRALRNFLEMQTPPVRPGRRTGFGAWCLERAIKKHGCLQDNHDRIISSEVSNWLFFLIGSLLLLDVLVRLYGLGLPVFLKSRASIFDAIVLVGMQATTIPLIVKSNSPWEVSWANFQLQKLFLSLLCLKLIQRNDGLSLLFRTSIASLAAIGKILCLWAILFATFALAYVQAFGNTKLGNNATSRYSNHRSWGNSLLSLATASTGEAWNANMHDYMVEYPRCVDNDSYLISDCGHETWALGLFSSWNLISMYLMLNVFIAVVVESFGVVWGSKRVTRSVMREVKEIWARLDPHSTGFIERAQIPTFLQALPKPFDIGSHNSDHQLHHLLEASKPDARSPPDARVIAGAKTVIDIGKLQAALADVDVTQTRSRRTIWSQVLHEANMSAVDPRGLAFTDGLLILARRKIIKMADAFEWVVGDRVMCGRIAHMTYSLASKNCPLGQRSSWRYKICSISIVSGPCYARCIANAGINKCLSKVSYAPILLGQVSAARARCYP</sequence>
<keyword evidence="9 17" id="KW-1133">Transmembrane helix</keyword>
<dbReference type="Gene3D" id="1.10.238.10">
    <property type="entry name" value="EF-hand"/>
    <property type="match status" value="1"/>
</dbReference>
<dbReference type="PANTHER" id="PTHR45628:SF7">
    <property type="entry name" value="VOLTAGE-DEPENDENT CALCIUM CHANNEL TYPE A SUBUNIT ALPHA-1"/>
    <property type="match status" value="1"/>
</dbReference>
<reference evidence="19" key="1">
    <citation type="submission" date="2020-04" db="EMBL/GenBank/DDBJ databases">
        <title>Analysis of mating type loci in Filobasidium floriforme.</title>
        <authorList>
            <person name="Nowrousian M."/>
        </authorList>
    </citation>
    <scope>NUCLEOTIDE SEQUENCE</scope>
    <source>
        <strain evidence="19">CBS 6242</strain>
    </source>
</reference>
<keyword evidence="13" id="KW-0407">Ion channel</keyword>
<dbReference type="Gene3D" id="1.20.120.350">
    <property type="entry name" value="Voltage-gated potassium channels. Chain C"/>
    <property type="match status" value="2"/>
</dbReference>
<proteinExistence type="inferred from homology"/>
<feature type="transmembrane region" description="Helical" evidence="17">
    <location>
        <begin position="621"/>
        <end position="641"/>
    </location>
</feature>
<keyword evidence="6 17" id="KW-0812">Transmembrane</keyword>
<evidence type="ECO:0000256" key="14">
    <source>
        <dbReference type="ARBA" id="ARBA00061395"/>
    </source>
</evidence>
<gene>
    <name evidence="19" type="ORF">FFLO_00553</name>
</gene>
<name>A0A8K0JRC2_9TREE</name>
<keyword evidence="5" id="KW-0107">Calcium channel</keyword>
<dbReference type="FunFam" id="1.10.287.70:FF:000093">
    <property type="entry name" value="Calcium channel subunit Cch1"/>
    <property type="match status" value="1"/>
</dbReference>
<feature type="transmembrane region" description="Helical" evidence="17">
    <location>
        <begin position="369"/>
        <end position="386"/>
    </location>
</feature>
<dbReference type="Pfam" id="PF00520">
    <property type="entry name" value="Ion_trans"/>
    <property type="match status" value="4"/>
</dbReference>